<evidence type="ECO:0000313" key="6">
    <source>
        <dbReference type="EMBL" id="SLN42643.1"/>
    </source>
</evidence>
<dbReference type="InterPro" id="IPR005119">
    <property type="entry name" value="LysR_subst-bd"/>
</dbReference>
<dbReference type="Gene3D" id="1.10.10.10">
    <property type="entry name" value="Winged helix-like DNA-binding domain superfamily/Winged helix DNA-binding domain"/>
    <property type="match status" value="1"/>
</dbReference>
<dbReference type="CDD" id="cd08432">
    <property type="entry name" value="PBP2_GcdR_TrpI_HvrB_AmpR_like"/>
    <property type="match status" value="1"/>
</dbReference>
<dbReference type="GO" id="GO:0003700">
    <property type="term" value="F:DNA-binding transcription factor activity"/>
    <property type="evidence" value="ECO:0007669"/>
    <property type="project" value="InterPro"/>
</dbReference>
<keyword evidence="7" id="KW-1185">Reference proteome</keyword>
<dbReference type="PANTHER" id="PTHR30537">
    <property type="entry name" value="HTH-TYPE TRANSCRIPTIONAL REGULATOR"/>
    <property type="match status" value="1"/>
</dbReference>
<dbReference type="GO" id="GO:0003677">
    <property type="term" value="F:DNA binding"/>
    <property type="evidence" value="ECO:0007669"/>
    <property type="project" value="UniProtKB-KW"/>
</dbReference>
<dbReference type="PRINTS" id="PR00039">
    <property type="entry name" value="HTHLYSR"/>
</dbReference>
<dbReference type="Proteomes" id="UP000193061">
    <property type="component" value="Unassembled WGS sequence"/>
</dbReference>
<dbReference type="OrthoDB" id="9804958at2"/>
<dbReference type="PROSITE" id="PS50931">
    <property type="entry name" value="HTH_LYSR"/>
    <property type="match status" value="1"/>
</dbReference>
<feature type="domain" description="HTH lysR-type" evidence="5">
    <location>
        <begin position="9"/>
        <end position="66"/>
    </location>
</feature>
<name>A0A1X6Z7J1_9RHOB</name>
<evidence type="ECO:0000256" key="4">
    <source>
        <dbReference type="ARBA" id="ARBA00023163"/>
    </source>
</evidence>
<dbReference type="AlphaFoldDB" id="A0A1X6Z7J1"/>
<dbReference type="InterPro" id="IPR036388">
    <property type="entry name" value="WH-like_DNA-bd_sf"/>
</dbReference>
<dbReference type="RefSeq" id="WP_085805594.1">
    <property type="nucleotide sequence ID" value="NZ_FWFX01000005.1"/>
</dbReference>
<dbReference type="EMBL" id="FWFX01000005">
    <property type="protein sequence ID" value="SLN42643.1"/>
    <property type="molecule type" value="Genomic_DNA"/>
</dbReference>
<dbReference type="SUPFAM" id="SSF53850">
    <property type="entry name" value="Periplasmic binding protein-like II"/>
    <property type="match status" value="1"/>
</dbReference>
<dbReference type="SUPFAM" id="SSF46785">
    <property type="entry name" value="Winged helix' DNA-binding domain"/>
    <property type="match status" value="1"/>
</dbReference>
<dbReference type="PANTHER" id="PTHR30537:SF5">
    <property type="entry name" value="HTH-TYPE TRANSCRIPTIONAL ACTIVATOR TTDR-RELATED"/>
    <property type="match status" value="1"/>
</dbReference>
<proteinExistence type="inferred from homology"/>
<evidence type="ECO:0000256" key="1">
    <source>
        <dbReference type="ARBA" id="ARBA00009437"/>
    </source>
</evidence>
<dbReference type="Pfam" id="PF03466">
    <property type="entry name" value="LysR_substrate"/>
    <property type="match status" value="1"/>
</dbReference>
<dbReference type="Pfam" id="PF00126">
    <property type="entry name" value="HTH_1"/>
    <property type="match status" value="1"/>
</dbReference>
<dbReference type="Gene3D" id="3.40.190.10">
    <property type="entry name" value="Periplasmic binding protein-like II"/>
    <property type="match status" value="2"/>
</dbReference>
<comment type="similarity">
    <text evidence="1">Belongs to the LysR transcriptional regulatory family.</text>
</comment>
<keyword evidence="3" id="KW-0238">DNA-binding</keyword>
<dbReference type="InterPro" id="IPR000847">
    <property type="entry name" value="LysR_HTH_N"/>
</dbReference>
<dbReference type="InterPro" id="IPR058163">
    <property type="entry name" value="LysR-type_TF_proteobact-type"/>
</dbReference>
<organism evidence="6 7">
    <name type="scientific">Roseovarius albus</name>
    <dbReference type="NCBI Taxonomy" id="1247867"/>
    <lineage>
        <taxon>Bacteria</taxon>
        <taxon>Pseudomonadati</taxon>
        <taxon>Pseudomonadota</taxon>
        <taxon>Alphaproteobacteria</taxon>
        <taxon>Rhodobacterales</taxon>
        <taxon>Roseobacteraceae</taxon>
        <taxon>Roseovarius</taxon>
    </lineage>
</organism>
<protein>
    <submittedName>
        <fullName evidence="6">Glycine cleavage system transcriptional activator</fullName>
    </submittedName>
</protein>
<reference evidence="6 7" key="1">
    <citation type="submission" date="2017-03" db="EMBL/GenBank/DDBJ databases">
        <authorList>
            <person name="Afonso C.L."/>
            <person name="Miller P.J."/>
            <person name="Scott M.A."/>
            <person name="Spackman E."/>
            <person name="Goraichik I."/>
            <person name="Dimitrov K.M."/>
            <person name="Suarez D.L."/>
            <person name="Swayne D.E."/>
        </authorList>
    </citation>
    <scope>NUCLEOTIDE SEQUENCE [LARGE SCALE GENOMIC DNA]</scope>
    <source>
        <strain evidence="6 7">CECT 7450</strain>
    </source>
</reference>
<evidence type="ECO:0000256" key="2">
    <source>
        <dbReference type="ARBA" id="ARBA00023015"/>
    </source>
</evidence>
<dbReference type="InterPro" id="IPR036390">
    <property type="entry name" value="WH_DNA-bd_sf"/>
</dbReference>
<keyword evidence="4" id="KW-0804">Transcription</keyword>
<evidence type="ECO:0000256" key="3">
    <source>
        <dbReference type="ARBA" id="ARBA00023125"/>
    </source>
</evidence>
<accession>A0A1X6Z7J1</accession>
<keyword evidence="2" id="KW-0805">Transcription regulation</keyword>
<gene>
    <name evidence="6" type="primary">gcvA_13</name>
    <name evidence="6" type="ORF">ROA7450_02082</name>
</gene>
<sequence length="308" mass="34846">MRTQRKSLPPLDYFLAFEVTGRTGSFAAAARELNISESAVSRKVKLLEEYYQANLFVRGHRSITITSEGADLLQSSARALNILRDASQDLMARHEANPVSLAATNSVASLWLMPRLNRFSQEHPDVKIGLFSSDDDEECLAETNDLIILRGSGDWPGFEAELLFGETIFPVCSPQYLEQHGSAATAESIAQLDLIEVSNLHTEWMNWAMWLQRKDIPREDFSRTTQFNTYPLAIQAALDGLGIALGWKHLVDHLIEQGRLVRPLGNMSVRTRGGYYLLVPQHKVSFPERETVRDWLQQLSATRDRYLQ</sequence>
<evidence type="ECO:0000259" key="5">
    <source>
        <dbReference type="PROSITE" id="PS50931"/>
    </source>
</evidence>
<evidence type="ECO:0000313" key="7">
    <source>
        <dbReference type="Proteomes" id="UP000193061"/>
    </source>
</evidence>